<protein>
    <submittedName>
        <fullName evidence="1">Uncharacterized protein</fullName>
    </submittedName>
</protein>
<dbReference type="EMBL" id="VSSQ01098029">
    <property type="protein sequence ID" value="MPN41161.1"/>
    <property type="molecule type" value="Genomic_DNA"/>
</dbReference>
<evidence type="ECO:0000313" key="1">
    <source>
        <dbReference type="EMBL" id="MPN41161.1"/>
    </source>
</evidence>
<reference evidence="1" key="1">
    <citation type="submission" date="2019-08" db="EMBL/GenBank/DDBJ databases">
        <authorList>
            <person name="Kucharzyk K."/>
            <person name="Murdoch R.W."/>
            <person name="Higgins S."/>
            <person name="Loffler F."/>
        </authorList>
    </citation>
    <scope>NUCLEOTIDE SEQUENCE</scope>
</reference>
<comment type="caution">
    <text evidence="1">The sequence shown here is derived from an EMBL/GenBank/DDBJ whole genome shotgun (WGS) entry which is preliminary data.</text>
</comment>
<proteinExistence type="predicted"/>
<sequence>MNRAVGVRFAIRRQGSHDTNQVCAFLLTIGNALYVLGIHLGIDQRVVAGIWELGGNLVDRVACLPAAANDQIVVFGDERAHVVLKGRAVRALGNGIFEAVLGSGFLQPFDHLHEKYLGTNLVANECDLEPCTRKRVGRCFRSLRCGRSSCRRVVCCGGGGRATDEEHGCHHERQNQCEYLFHALFLLFIE</sequence>
<organism evidence="1">
    <name type="scientific">bioreactor metagenome</name>
    <dbReference type="NCBI Taxonomy" id="1076179"/>
    <lineage>
        <taxon>unclassified sequences</taxon>
        <taxon>metagenomes</taxon>
        <taxon>ecological metagenomes</taxon>
    </lineage>
</organism>
<name>A0A645HQ23_9ZZZZ</name>
<dbReference type="AlphaFoldDB" id="A0A645HQ23"/>
<gene>
    <name evidence="1" type="ORF">SDC9_188703</name>
</gene>
<accession>A0A645HQ23</accession>